<dbReference type="Proteomes" id="UP000015453">
    <property type="component" value="Unassembled WGS sequence"/>
</dbReference>
<dbReference type="GO" id="GO:0008270">
    <property type="term" value="F:zinc ion binding"/>
    <property type="evidence" value="ECO:0007669"/>
    <property type="project" value="UniProtKB-KW"/>
</dbReference>
<accession>S8CJJ8</accession>
<dbReference type="PROSITE" id="PS00028">
    <property type="entry name" value="ZINC_FINGER_C2H2_1"/>
    <property type="match status" value="1"/>
</dbReference>
<proteinExistence type="predicted"/>
<organism evidence="4 5">
    <name type="scientific">Genlisea aurea</name>
    <dbReference type="NCBI Taxonomy" id="192259"/>
    <lineage>
        <taxon>Eukaryota</taxon>
        <taxon>Viridiplantae</taxon>
        <taxon>Streptophyta</taxon>
        <taxon>Embryophyta</taxon>
        <taxon>Tracheophyta</taxon>
        <taxon>Spermatophyta</taxon>
        <taxon>Magnoliopsida</taxon>
        <taxon>eudicotyledons</taxon>
        <taxon>Gunneridae</taxon>
        <taxon>Pentapetalae</taxon>
        <taxon>asterids</taxon>
        <taxon>lamiids</taxon>
        <taxon>Lamiales</taxon>
        <taxon>Lentibulariaceae</taxon>
        <taxon>Genlisea</taxon>
    </lineage>
</organism>
<keyword evidence="1" id="KW-0479">Metal-binding</keyword>
<dbReference type="InterPro" id="IPR013087">
    <property type="entry name" value="Znf_C2H2_type"/>
</dbReference>
<dbReference type="GO" id="GO:0003700">
    <property type="term" value="F:DNA-binding transcription factor activity"/>
    <property type="evidence" value="ECO:0007669"/>
    <property type="project" value="TreeGrafter"/>
</dbReference>
<dbReference type="GO" id="GO:0000976">
    <property type="term" value="F:transcription cis-regulatory region binding"/>
    <property type="evidence" value="ECO:0007669"/>
    <property type="project" value="TreeGrafter"/>
</dbReference>
<comment type="caution">
    <text evidence="4">The sequence shown here is derived from an EMBL/GenBank/DDBJ whole genome shotgun (WGS) entry which is preliminary data.</text>
</comment>
<dbReference type="PANTHER" id="PTHR46353:SF23">
    <property type="entry name" value="C2H2 ZINC FINGER-CONTAINING PROTEIN-RELATED"/>
    <property type="match status" value="1"/>
</dbReference>
<keyword evidence="1" id="KW-0863">Zinc-finger</keyword>
<dbReference type="AlphaFoldDB" id="S8CJJ8"/>
<dbReference type="GO" id="GO:0010090">
    <property type="term" value="P:trichome morphogenesis"/>
    <property type="evidence" value="ECO:0007669"/>
    <property type="project" value="InterPro"/>
</dbReference>
<feature type="compositionally biased region" description="Basic residues" evidence="2">
    <location>
        <begin position="45"/>
        <end position="62"/>
    </location>
</feature>
<dbReference type="InterPro" id="IPR036236">
    <property type="entry name" value="Znf_C2H2_sf"/>
</dbReference>
<dbReference type="GO" id="GO:0005634">
    <property type="term" value="C:nucleus"/>
    <property type="evidence" value="ECO:0007669"/>
    <property type="project" value="TreeGrafter"/>
</dbReference>
<dbReference type="PROSITE" id="PS50157">
    <property type="entry name" value="ZINC_FINGER_C2H2_2"/>
    <property type="match status" value="1"/>
</dbReference>
<evidence type="ECO:0000313" key="5">
    <source>
        <dbReference type="Proteomes" id="UP000015453"/>
    </source>
</evidence>
<feature type="domain" description="C2H2-type" evidence="3">
    <location>
        <begin position="25"/>
        <end position="52"/>
    </location>
</feature>
<dbReference type="Gene3D" id="3.30.160.60">
    <property type="entry name" value="Classic Zinc Finger"/>
    <property type="match status" value="1"/>
</dbReference>
<feature type="region of interest" description="Disordered" evidence="2">
    <location>
        <begin position="40"/>
        <end position="68"/>
    </location>
</feature>
<name>S8CJJ8_9LAMI</name>
<dbReference type="GO" id="GO:0009740">
    <property type="term" value="P:gibberellic acid mediated signaling pathway"/>
    <property type="evidence" value="ECO:0007669"/>
    <property type="project" value="TreeGrafter"/>
</dbReference>
<gene>
    <name evidence="4" type="ORF">M569_07467</name>
</gene>
<evidence type="ECO:0000259" key="3">
    <source>
        <dbReference type="PROSITE" id="PS50157"/>
    </source>
</evidence>
<feature type="non-terminal residue" evidence="4">
    <location>
        <position position="1"/>
    </location>
</feature>
<protein>
    <recommendedName>
        <fullName evidence="3">C2H2-type domain-containing protein</fullName>
    </recommendedName>
</protein>
<evidence type="ECO:0000313" key="4">
    <source>
        <dbReference type="EMBL" id="EPS67309.1"/>
    </source>
</evidence>
<reference evidence="4 5" key="1">
    <citation type="journal article" date="2013" name="BMC Genomics">
        <title>The miniature genome of a carnivorous plant Genlisea aurea contains a low number of genes and short non-coding sequences.</title>
        <authorList>
            <person name="Leushkin E.V."/>
            <person name="Sutormin R.A."/>
            <person name="Nabieva E.R."/>
            <person name="Penin A.A."/>
            <person name="Kondrashov A.S."/>
            <person name="Logacheva M.D."/>
        </authorList>
    </citation>
    <scope>NUCLEOTIDE SEQUENCE [LARGE SCALE GENOMIC DNA]</scope>
</reference>
<dbReference type="EMBL" id="AUSU01003180">
    <property type="protein sequence ID" value="EPS67309.1"/>
    <property type="molecule type" value="Genomic_DNA"/>
</dbReference>
<dbReference type="SUPFAM" id="SSF57667">
    <property type="entry name" value="beta-beta-alpha zinc fingers"/>
    <property type="match status" value="1"/>
</dbReference>
<feature type="non-terminal residue" evidence="4">
    <location>
        <position position="68"/>
    </location>
</feature>
<keyword evidence="5" id="KW-1185">Reference proteome</keyword>
<dbReference type="GO" id="GO:0009736">
    <property type="term" value="P:cytokinin-activated signaling pathway"/>
    <property type="evidence" value="ECO:0007669"/>
    <property type="project" value="TreeGrafter"/>
</dbReference>
<evidence type="ECO:0000256" key="2">
    <source>
        <dbReference type="SAM" id="MobiDB-lite"/>
    </source>
</evidence>
<dbReference type="OrthoDB" id="772256at2759"/>
<sequence length="68" mass="8198">DKGLRLFGFNVIQERNQSALHFRKYECRYCFREFANSQALGGHQNAHKKERKRLKLHRHPKRNAFVES</sequence>
<dbReference type="InterPro" id="IPR044299">
    <property type="entry name" value="GIS3/ZFP5/ZFP6"/>
</dbReference>
<dbReference type="PANTHER" id="PTHR46353">
    <property type="entry name" value="ZINC FINGER PROTEIN 5"/>
    <property type="match status" value="1"/>
</dbReference>
<keyword evidence="1" id="KW-0862">Zinc</keyword>
<evidence type="ECO:0000256" key="1">
    <source>
        <dbReference type="PROSITE-ProRule" id="PRU00042"/>
    </source>
</evidence>